<dbReference type="GeneID" id="59376842"/>
<reference evidence="1" key="1">
    <citation type="submission" date="2019-07" db="EMBL/GenBank/DDBJ databases">
        <authorList>
            <person name="Palmer J.M."/>
        </authorList>
    </citation>
    <scope>NUCLEOTIDE SEQUENCE</scope>
    <source>
        <strain evidence="1">PC9</strain>
    </source>
</reference>
<dbReference type="AlphaFoldDB" id="A0A8H6ZU48"/>
<name>A0A8H6ZU48_PLEOS</name>
<protein>
    <submittedName>
        <fullName evidence="1">Uncharacterized protein</fullName>
    </submittedName>
</protein>
<evidence type="ECO:0000313" key="2">
    <source>
        <dbReference type="Proteomes" id="UP000623687"/>
    </source>
</evidence>
<evidence type="ECO:0000313" key="1">
    <source>
        <dbReference type="EMBL" id="KAF7427808.1"/>
    </source>
</evidence>
<gene>
    <name evidence="1" type="ORF">PC9H_007024</name>
</gene>
<dbReference type="OrthoDB" id="10406674at2759"/>
<dbReference type="EMBL" id="JACETU010000005">
    <property type="protein sequence ID" value="KAF7427808.1"/>
    <property type="molecule type" value="Genomic_DNA"/>
</dbReference>
<dbReference type="VEuPathDB" id="FungiDB:PC9H_007024"/>
<dbReference type="RefSeq" id="XP_036630180.1">
    <property type="nucleotide sequence ID" value="XM_036776560.1"/>
</dbReference>
<dbReference type="Proteomes" id="UP000623687">
    <property type="component" value="Unassembled WGS sequence"/>
</dbReference>
<organism evidence="1 2">
    <name type="scientific">Pleurotus ostreatus</name>
    <name type="common">Oyster mushroom</name>
    <name type="synonym">White-rot fungus</name>
    <dbReference type="NCBI Taxonomy" id="5322"/>
    <lineage>
        <taxon>Eukaryota</taxon>
        <taxon>Fungi</taxon>
        <taxon>Dikarya</taxon>
        <taxon>Basidiomycota</taxon>
        <taxon>Agaricomycotina</taxon>
        <taxon>Agaricomycetes</taxon>
        <taxon>Agaricomycetidae</taxon>
        <taxon>Agaricales</taxon>
        <taxon>Pleurotineae</taxon>
        <taxon>Pleurotaceae</taxon>
        <taxon>Pleurotus</taxon>
    </lineage>
</organism>
<proteinExistence type="predicted"/>
<accession>A0A8H6ZU48</accession>
<sequence length="136" mass="15299">MFRGDTAAVTLDHHQLRSIQCTTTHILVEAYAAGTLCMLNDDVVRRRAEYHLGWRLNSLDSTQARTVVSQTRRHVLSRIDEAASSVAIRYAVLGFALGVLPFENLLQTRSPVLFLRARPTLPWGLIESLLVAYDNH</sequence>
<comment type="caution">
    <text evidence="1">The sequence shown here is derived from an EMBL/GenBank/DDBJ whole genome shotgun (WGS) entry which is preliminary data.</text>
</comment>
<keyword evidence="2" id="KW-1185">Reference proteome</keyword>